<dbReference type="PANTHER" id="PTHR45527:SF1">
    <property type="entry name" value="FATTY ACID SYNTHASE"/>
    <property type="match status" value="1"/>
</dbReference>
<dbReference type="PANTHER" id="PTHR45527">
    <property type="entry name" value="NONRIBOSOMAL PEPTIDE SYNTHETASE"/>
    <property type="match status" value="1"/>
</dbReference>
<dbReference type="InterPro" id="IPR020845">
    <property type="entry name" value="AMP-binding_CS"/>
</dbReference>
<dbReference type="InterPro" id="IPR009081">
    <property type="entry name" value="PP-bd_ACP"/>
</dbReference>
<feature type="domain" description="Carrier" evidence="4">
    <location>
        <begin position="501"/>
        <end position="576"/>
    </location>
</feature>
<evidence type="ECO:0000313" key="6">
    <source>
        <dbReference type="Proteomes" id="UP001501116"/>
    </source>
</evidence>
<dbReference type="SUPFAM" id="SSF56801">
    <property type="entry name" value="Acetyl-CoA synthetase-like"/>
    <property type="match status" value="1"/>
</dbReference>
<proteinExistence type="predicted"/>
<dbReference type="SMART" id="SM00823">
    <property type="entry name" value="PKS_PP"/>
    <property type="match status" value="1"/>
</dbReference>
<comment type="caution">
    <text evidence="5">The sequence shown here is derived from an EMBL/GenBank/DDBJ whole genome shotgun (WGS) entry which is preliminary data.</text>
</comment>
<dbReference type="CDD" id="cd05930">
    <property type="entry name" value="A_NRPS"/>
    <property type="match status" value="1"/>
</dbReference>
<evidence type="ECO:0000256" key="3">
    <source>
        <dbReference type="SAM" id="MobiDB-lite"/>
    </source>
</evidence>
<dbReference type="PROSITE" id="PS50075">
    <property type="entry name" value="CARRIER"/>
    <property type="match status" value="1"/>
</dbReference>
<reference evidence="5 6" key="1">
    <citation type="journal article" date="2019" name="Int. J. Syst. Evol. Microbiol.">
        <title>The Global Catalogue of Microorganisms (GCM) 10K type strain sequencing project: providing services to taxonomists for standard genome sequencing and annotation.</title>
        <authorList>
            <consortium name="The Broad Institute Genomics Platform"/>
            <consortium name="The Broad Institute Genome Sequencing Center for Infectious Disease"/>
            <person name="Wu L."/>
            <person name="Ma J."/>
        </authorList>
    </citation>
    <scope>NUCLEOTIDE SEQUENCE [LARGE SCALE GENOMIC DNA]</scope>
    <source>
        <strain evidence="5 6">JCM 14545</strain>
    </source>
</reference>
<accession>A0ABN2RK18</accession>
<dbReference type="Pfam" id="PF00550">
    <property type="entry name" value="PP-binding"/>
    <property type="match status" value="1"/>
</dbReference>
<feature type="compositionally biased region" description="Basic and acidic residues" evidence="3">
    <location>
        <begin position="14"/>
        <end position="23"/>
    </location>
</feature>
<name>A0ABN2RK18_9PSEU</name>
<gene>
    <name evidence="5" type="ORF">GCM10009754_50480</name>
</gene>
<organism evidence="5 6">
    <name type="scientific">Amycolatopsis minnesotensis</name>
    <dbReference type="NCBI Taxonomy" id="337894"/>
    <lineage>
        <taxon>Bacteria</taxon>
        <taxon>Bacillati</taxon>
        <taxon>Actinomycetota</taxon>
        <taxon>Actinomycetes</taxon>
        <taxon>Pseudonocardiales</taxon>
        <taxon>Pseudonocardiaceae</taxon>
        <taxon>Amycolatopsis</taxon>
    </lineage>
</organism>
<dbReference type="Proteomes" id="UP001501116">
    <property type="component" value="Unassembled WGS sequence"/>
</dbReference>
<evidence type="ECO:0000256" key="1">
    <source>
        <dbReference type="ARBA" id="ARBA00022450"/>
    </source>
</evidence>
<keyword evidence="2" id="KW-0597">Phosphoprotein</keyword>
<dbReference type="Pfam" id="PF00501">
    <property type="entry name" value="AMP-binding"/>
    <property type="match status" value="1"/>
</dbReference>
<dbReference type="InterPro" id="IPR042099">
    <property type="entry name" value="ANL_N_sf"/>
</dbReference>
<sequence>MKSEHRSRAVGHGDGPHLRPPRERVCDTVAAAGRRHGERVAVVCGTDRLTYRELLAAAGRICRGLRKAAPGRIAVLGHRTVLTPAYLLAVHLSGRAFVLLDPNSPERLRRHVLTSTGVRLVLDPRTVPEPGGLDGPGADGDLADEAYVLHTSGSTGLPKGVSVTQRNLASSNQARLTVYQEFGTPCFLLLSPFFFDSSVAGTWGTLAAGGCLVIATEEERRDPTALTTLVERHRVTHTLTVPSFHAAFLHAVDARPERARSLRVAICAGERLPQSVLRHHFATCPAVPLINEYGPTECTVWSTYRKYHRPGPSTIGVPIPGTSIRLVDENLGEVADGEAGQIAISGPGVALGYVGDAAETRQKFVDREGAGRTYLTGDIGRWTAGGELEFLGRLDNQAKVRGVRINLDTVEQALGQYPGVQAAALAYDSEAALCHAFLVGKPHARLDEMDIRSTIEAAFGTSHVPDRLEFRDALPRTARDKVDRGALLNSVRTKRTVPAARSESDLPVRIARAWETVLGIPVQRHESVNFFDLGGNSISVLELSRVLAEIAGKPVPVGKVYRCGTIDQQVNLLRSL</sequence>
<dbReference type="EMBL" id="BAAANN010000021">
    <property type="protein sequence ID" value="GAA1970506.1"/>
    <property type="molecule type" value="Genomic_DNA"/>
</dbReference>
<dbReference type="RefSeq" id="WP_344423656.1">
    <property type="nucleotide sequence ID" value="NZ_BAAANN010000021.1"/>
</dbReference>
<evidence type="ECO:0000256" key="2">
    <source>
        <dbReference type="ARBA" id="ARBA00022553"/>
    </source>
</evidence>
<dbReference type="InterPro" id="IPR020806">
    <property type="entry name" value="PKS_PP-bd"/>
</dbReference>
<dbReference type="Gene3D" id="1.10.1200.10">
    <property type="entry name" value="ACP-like"/>
    <property type="match status" value="1"/>
</dbReference>
<keyword evidence="1" id="KW-0596">Phosphopantetheine</keyword>
<dbReference type="Gene3D" id="3.40.50.12780">
    <property type="entry name" value="N-terminal domain of ligase-like"/>
    <property type="match status" value="1"/>
</dbReference>
<dbReference type="SUPFAM" id="SSF47336">
    <property type="entry name" value="ACP-like"/>
    <property type="match status" value="1"/>
</dbReference>
<dbReference type="InterPro" id="IPR000873">
    <property type="entry name" value="AMP-dep_synth/lig_dom"/>
</dbReference>
<dbReference type="Gene3D" id="3.30.300.30">
    <property type="match status" value="1"/>
</dbReference>
<dbReference type="InterPro" id="IPR045851">
    <property type="entry name" value="AMP-bd_C_sf"/>
</dbReference>
<dbReference type="PROSITE" id="PS00455">
    <property type="entry name" value="AMP_BINDING"/>
    <property type="match status" value="1"/>
</dbReference>
<feature type="region of interest" description="Disordered" evidence="3">
    <location>
        <begin position="1"/>
        <end position="23"/>
    </location>
</feature>
<dbReference type="InterPro" id="IPR036736">
    <property type="entry name" value="ACP-like_sf"/>
</dbReference>
<evidence type="ECO:0000313" key="5">
    <source>
        <dbReference type="EMBL" id="GAA1970506.1"/>
    </source>
</evidence>
<evidence type="ECO:0000259" key="4">
    <source>
        <dbReference type="PROSITE" id="PS50075"/>
    </source>
</evidence>
<protein>
    <recommendedName>
        <fullName evidence="4">Carrier domain-containing protein</fullName>
    </recommendedName>
</protein>
<keyword evidence="6" id="KW-1185">Reference proteome</keyword>